<dbReference type="AlphaFoldDB" id="A0A8T2IQL3"/>
<reference evidence="1" key="1">
    <citation type="thesis" date="2020" institute="ProQuest LLC" country="789 East Eisenhower Parkway, Ann Arbor, MI, USA">
        <title>Comparative Genomics and Chromosome Evolution.</title>
        <authorList>
            <person name="Mudd A.B."/>
        </authorList>
    </citation>
    <scope>NUCLEOTIDE SEQUENCE</scope>
    <source>
        <strain evidence="1">Female2</strain>
        <tissue evidence="1">Blood</tissue>
    </source>
</reference>
<proteinExistence type="predicted"/>
<gene>
    <name evidence="1" type="ORF">GDO86_012285</name>
</gene>
<organism evidence="1 2">
    <name type="scientific">Hymenochirus boettgeri</name>
    <name type="common">Congo dwarf clawed frog</name>
    <dbReference type="NCBI Taxonomy" id="247094"/>
    <lineage>
        <taxon>Eukaryota</taxon>
        <taxon>Metazoa</taxon>
        <taxon>Chordata</taxon>
        <taxon>Craniata</taxon>
        <taxon>Vertebrata</taxon>
        <taxon>Euteleostomi</taxon>
        <taxon>Amphibia</taxon>
        <taxon>Batrachia</taxon>
        <taxon>Anura</taxon>
        <taxon>Pipoidea</taxon>
        <taxon>Pipidae</taxon>
        <taxon>Pipinae</taxon>
        <taxon>Hymenochirus</taxon>
    </lineage>
</organism>
<accession>A0A8T2IQL3</accession>
<protein>
    <submittedName>
        <fullName evidence="1">Uncharacterized protein</fullName>
    </submittedName>
</protein>
<comment type="caution">
    <text evidence="1">The sequence shown here is derived from an EMBL/GenBank/DDBJ whole genome shotgun (WGS) entry which is preliminary data.</text>
</comment>
<sequence length="87" mass="9280">MPVVAYMSRCLCVQGCRHLLCGHRCGSPVDMDRFPVWAQTLVPPWAIDTDTCGGPGAGPCVDEGIIETGIIAGIVESAWPGTCIRTY</sequence>
<dbReference type="EMBL" id="JAACNH010000008">
    <property type="protein sequence ID" value="KAG8433857.1"/>
    <property type="molecule type" value="Genomic_DNA"/>
</dbReference>
<evidence type="ECO:0000313" key="2">
    <source>
        <dbReference type="Proteomes" id="UP000812440"/>
    </source>
</evidence>
<keyword evidence="2" id="KW-1185">Reference proteome</keyword>
<evidence type="ECO:0000313" key="1">
    <source>
        <dbReference type="EMBL" id="KAG8433857.1"/>
    </source>
</evidence>
<name>A0A8T2IQL3_9PIPI</name>
<dbReference type="Proteomes" id="UP000812440">
    <property type="component" value="Chromosome 7"/>
</dbReference>